<accession>A0ABS2A942</accession>
<dbReference type="InterPro" id="IPR029058">
    <property type="entry name" value="AB_hydrolase_fold"/>
</dbReference>
<dbReference type="Gene3D" id="3.40.50.1820">
    <property type="entry name" value="alpha/beta hydrolase"/>
    <property type="match status" value="1"/>
</dbReference>
<dbReference type="InterPro" id="IPR050471">
    <property type="entry name" value="AB_hydrolase"/>
</dbReference>
<dbReference type="Pfam" id="PF00561">
    <property type="entry name" value="Abhydrolase_1"/>
    <property type="match status" value="1"/>
</dbReference>
<dbReference type="PANTHER" id="PTHR43433:SF5">
    <property type="entry name" value="AB HYDROLASE-1 DOMAIN-CONTAINING PROTEIN"/>
    <property type="match status" value="1"/>
</dbReference>
<gene>
    <name evidence="2" type="ORF">JIG36_12365</name>
</gene>
<dbReference type="SUPFAM" id="SSF53474">
    <property type="entry name" value="alpha/beta-Hydrolases"/>
    <property type="match status" value="1"/>
</dbReference>
<feature type="domain" description="AB hydrolase-1" evidence="1">
    <location>
        <begin position="10"/>
        <end position="239"/>
    </location>
</feature>
<evidence type="ECO:0000259" key="1">
    <source>
        <dbReference type="Pfam" id="PF00561"/>
    </source>
</evidence>
<organism evidence="2 3">
    <name type="scientific">Paractinoplanes ovalisporus</name>
    <dbReference type="NCBI Taxonomy" id="2810368"/>
    <lineage>
        <taxon>Bacteria</taxon>
        <taxon>Bacillati</taxon>
        <taxon>Actinomycetota</taxon>
        <taxon>Actinomycetes</taxon>
        <taxon>Micromonosporales</taxon>
        <taxon>Micromonosporaceae</taxon>
        <taxon>Paractinoplanes</taxon>
    </lineage>
</organism>
<dbReference type="GO" id="GO:0016787">
    <property type="term" value="F:hydrolase activity"/>
    <property type="evidence" value="ECO:0007669"/>
    <property type="project" value="UniProtKB-KW"/>
</dbReference>
<dbReference type="EMBL" id="JAENHP010000003">
    <property type="protein sequence ID" value="MBM2616351.1"/>
    <property type="molecule type" value="Genomic_DNA"/>
</dbReference>
<dbReference type="Proteomes" id="UP000632138">
    <property type="component" value="Unassembled WGS sequence"/>
</dbReference>
<protein>
    <submittedName>
        <fullName evidence="2">Alpha/beta hydrolase</fullName>
    </submittedName>
</protein>
<sequence>MGLGLQRLFWPSRFRDLLTGRGFRVATFDNRDVGQSTHLTGLGLASPLAWLSRRPGYGLPDMAEDALAVLDDLGWPSAHVAGVSLGGMIAQLVAGTHPQRVRSLTSLSSTPSPRIGRPHPRVLATLLAGSAGNRDQAADQLVRIFRVIGSPGYPLEEEFIRDAAARSFDRAHDPAGVKRQLTAVALATDRRAVLRRLRLPALVIHGDADPLVRLSGGRATARAILGSKLVVYPGMGHDLPHDLQPAIAGEIDRLAGEWSPGR</sequence>
<dbReference type="PANTHER" id="PTHR43433">
    <property type="entry name" value="HYDROLASE, ALPHA/BETA FOLD FAMILY PROTEIN"/>
    <property type="match status" value="1"/>
</dbReference>
<keyword evidence="2" id="KW-0378">Hydrolase</keyword>
<evidence type="ECO:0000313" key="2">
    <source>
        <dbReference type="EMBL" id="MBM2616351.1"/>
    </source>
</evidence>
<name>A0ABS2A942_9ACTN</name>
<reference evidence="2 3" key="1">
    <citation type="submission" date="2021-01" db="EMBL/GenBank/DDBJ databases">
        <title>Actinoplanes sp. nov. LDG1-06 isolated from lichen.</title>
        <authorList>
            <person name="Saeng-In P."/>
            <person name="Phongsopitanun W."/>
            <person name="Kanchanasin P."/>
            <person name="Yuki M."/>
            <person name="Kudo T."/>
            <person name="Ohkuma M."/>
            <person name="Tanasupawat S."/>
        </authorList>
    </citation>
    <scope>NUCLEOTIDE SEQUENCE [LARGE SCALE GENOMIC DNA]</scope>
    <source>
        <strain evidence="2 3">LDG1-06</strain>
    </source>
</reference>
<evidence type="ECO:0000313" key="3">
    <source>
        <dbReference type="Proteomes" id="UP000632138"/>
    </source>
</evidence>
<proteinExistence type="predicted"/>
<dbReference type="InterPro" id="IPR000073">
    <property type="entry name" value="AB_hydrolase_1"/>
</dbReference>
<comment type="caution">
    <text evidence="2">The sequence shown here is derived from an EMBL/GenBank/DDBJ whole genome shotgun (WGS) entry which is preliminary data.</text>
</comment>
<keyword evidence="3" id="KW-1185">Reference proteome</keyword>